<dbReference type="NCBIfam" id="TIGR00056">
    <property type="entry name" value="MlaE family lipid ABC transporter permease subunit"/>
    <property type="match status" value="1"/>
</dbReference>
<comment type="similarity">
    <text evidence="2 7">Belongs to the MlaE permease family.</text>
</comment>
<keyword evidence="3" id="KW-0813">Transport</keyword>
<name>A0A841R2R4_9FIRM</name>
<keyword evidence="9" id="KW-1185">Reference proteome</keyword>
<gene>
    <name evidence="8" type="ORF">HNR45_000410</name>
</gene>
<evidence type="ECO:0000256" key="1">
    <source>
        <dbReference type="ARBA" id="ARBA00004141"/>
    </source>
</evidence>
<evidence type="ECO:0000256" key="5">
    <source>
        <dbReference type="ARBA" id="ARBA00022989"/>
    </source>
</evidence>
<dbReference type="InterPro" id="IPR030802">
    <property type="entry name" value="Permease_MalE"/>
</dbReference>
<organism evidence="8 9">
    <name type="scientific">Negativicoccus succinicivorans</name>
    <dbReference type="NCBI Taxonomy" id="620903"/>
    <lineage>
        <taxon>Bacteria</taxon>
        <taxon>Bacillati</taxon>
        <taxon>Bacillota</taxon>
        <taxon>Negativicutes</taxon>
        <taxon>Veillonellales</taxon>
        <taxon>Veillonellaceae</taxon>
        <taxon>Negativicoccus</taxon>
    </lineage>
</organism>
<feature type="transmembrane region" description="Helical" evidence="7">
    <location>
        <begin position="12"/>
        <end position="33"/>
    </location>
</feature>
<dbReference type="GO" id="GO:0005548">
    <property type="term" value="F:phospholipid transporter activity"/>
    <property type="evidence" value="ECO:0007669"/>
    <property type="project" value="TreeGrafter"/>
</dbReference>
<feature type="transmembrane region" description="Helical" evidence="7">
    <location>
        <begin position="195"/>
        <end position="214"/>
    </location>
</feature>
<proteinExistence type="inferred from homology"/>
<dbReference type="PANTHER" id="PTHR30188">
    <property type="entry name" value="ABC TRANSPORTER PERMEASE PROTEIN-RELATED"/>
    <property type="match status" value="1"/>
</dbReference>
<evidence type="ECO:0000256" key="6">
    <source>
        <dbReference type="ARBA" id="ARBA00023136"/>
    </source>
</evidence>
<sequence>MNEFLTSLGRSTIYVLAQIGAAVQLLIAAWQRITSLNMRQTIKQMALLGVGSFPIVALTLLFTGMVLTLQIATELSRFGAQFSIGAIVSLGMGRELGPVLCGVVLAGRGGAAITAEIGTMKVTEQIDALRVLATDPISYLVVPRMAACMIMLPLLNVLGLIVGTFGGVLVCTLNNGISAYTFWRSIEMFVTPSDVYLGMIKAVVFGMIVAVVGCSRGMLATAGAEGVGKAATETVVYSIMMIFAVNYLLSSVLF</sequence>
<accession>A0A841R2R4</accession>
<dbReference type="InterPro" id="IPR003453">
    <property type="entry name" value="ABC_MlaE_roteobac"/>
</dbReference>
<dbReference type="GO" id="GO:0043190">
    <property type="term" value="C:ATP-binding cassette (ABC) transporter complex"/>
    <property type="evidence" value="ECO:0007669"/>
    <property type="project" value="InterPro"/>
</dbReference>
<evidence type="ECO:0000256" key="3">
    <source>
        <dbReference type="ARBA" id="ARBA00022448"/>
    </source>
</evidence>
<keyword evidence="4 7" id="KW-0812">Transmembrane</keyword>
<dbReference type="EMBL" id="JACHHI010000002">
    <property type="protein sequence ID" value="MBB6477380.1"/>
    <property type="molecule type" value="Genomic_DNA"/>
</dbReference>
<comment type="subcellular location">
    <subcellularLocation>
        <location evidence="1">Membrane</location>
        <topology evidence="1">Multi-pass membrane protein</topology>
    </subcellularLocation>
</comment>
<evidence type="ECO:0000313" key="9">
    <source>
        <dbReference type="Proteomes" id="UP000591941"/>
    </source>
</evidence>
<evidence type="ECO:0000256" key="4">
    <source>
        <dbReference type="ARBA" id="ARBA00022692"/>
    </source>
</evidence>
<reference evidence="8 9" key="1">
    <citation type="submission" date="2020-08" db="EMBL/GenBank/DDBJ databases">
        <title>Genomic Encyclopedia of Type Strains, Phase IV (KMG-IV): sequencing the most valuable type-strain genomes for metagenomic binning, comparative biology and taxonomic classification.</title>
        <authorList>
            <person name="Goeker M."/>
        </authorList>
    </citation>
    <scope>NUCLEOTIDE SEQUENCE [LARGE SCALE GENOMIC DNA]</scope>
    <source>
        <strain evidence="8 9">DSM 21255</strain>
    </source>
</reference>
<keyword evidence="6 7" id="KW-0472">Membrane</keyword>
<feature type="transmembrane region" description="Helical" evidence="7">
    <location>
        <begin position="235"/>
        <end position="253"/>
    </location>
</feature>
<comment type="caution">
    <text evidence="8">The sequence shown here is derived from an EMBL/GenBank/DDBJ whole genome shotgun (WGS) entry which is preliminary data.</text>
</comment>
<dbReference type="AlphaFoldDB" id="A0A841R2R4"/>
<dbReference type="PANTHER" id="PTHR30188:SF4">
    <property type="entry name" value="PROTEIN TRIGALACTOSYLDIACYLGLYCEROL 1, CHLOROPLASTIC"/>
    <property type="match status" value="1"/>
</dbReference>
<evidence type="ECO:0000313" key="8">
    <source>
        <dbReference type="EMBL" id="MBB6477380.1"/>
    </source>
</evidence>
<keyword evidence="5 7" id="KW-1133">Transmembrane helix</keyword>
<evidence type="ECO:0000256" key="2">
    <source>
        <dbReference type="ARBA" id="ARBA00007556"/>
    </source>
</evidence>
<dbReference type="Pfam" id="PF02405">
    <property type="entry name" value="MlaE"/>
    <property type="match status" value="1"/>
</dbReference>
<feature type="transmembrane region" description="Helical" evidence="7">
    <location>
        <begin position="45"/>
        <end position="69"/>
    </location>
</feature>
<evidence type="ECO:0000256" key="7">
    <source>
        <dbReference type="RuleBase" id="RU362044"/>
    </source>
</evidence>
<protein>
    <submittedName>
        <fullName evidence="8">Phospholipid/cholesterol/gamma-HCH transport system permease protein</fullName>
    </submittedName>
</protein>
<feature type="transmembrane region" description="Helical" evidence="7">
    <location>
        <begin position="154"/>
        <end position="183"/>
    </location>
</feature>
<dbReference type="Proteomes" id="UP000591941">
    <property type="component" value="Unassembled WGS sequence"/>
</dbReference>